<proteinExistence type="predicted"/>
<keyword evidence="1" id="KW-0812">Transmembrane</keyword>
<name>A0ABT0Y4D8_9ACTN</name>
<gene>
    <name evidence="2" type="ORF">LXN57_24355</name>
</gene>
<accession>A0ABT0Y4D8</accession>
<reference evidence="2 3" key="1">
    <citation type="submission" date="2022-06" db="EMBL/GenBank/DDBJ databases">
        <title>Actinoplanes abujensis sp. nov., isolated from Nigerian arid soil.</title>
        <authorList>
            <person name="Ding P."/>
        </authorList>
    </citation>
    <scope>NUCLEOTIDE SEQUENCE [LARGE SCALE GENOMIC DNA]</scope>
    <source>
        <strain evidence="3">TRM88002</strain>
    </source>
</reference>
<evidence type="ECO:0000313" key="3">
    <source>
        <dbReference type="Proteomes" id="UP001523216"/>
    </source>
</evidence>
<evidence type="ECO:0000313" key="2">
    <source>
        <dbReference type="EMBL" id="MCM4080715.1"/>
    </source>
</evidence>
<keyword evidence="1" id="KW-1133">Transmembrane helix</keyword>
<dbReference type="RefSeq" id="WP_251800494.1">
    <property type="nucleotide sequence ID" value="NZ_JAMQOL010000034.1"/>
</dbReference>
<evidence type="ECO:0000256" key="1">
    <source>
        <dbReference type="SAM" id="Phobius"/>
    </source>
</evidence>
<dbReference type="EMBL" id="JAMQOL010000034">
    <property type="protein sequence ID" value="MCM4080715.1"/>
    <property type="molecule type" value="Genomic_DNA"/>
</dbReference>
<dbReference type="Proteomes" id="UP001523216">
    <property type="component" value="Unassembled WGS sequence"/>
</dbReference>
<protein>
    <submittedName>
        <fullName evidence="2">Uncharacterized protein</fullName>
    </submittedName>
</protein>
<comment type="caution">
    <text evidence="2">The sequence shown here is derived from an EMBL/GenBank/DDBJ whole genome shotgun (WGS) entry which is preliminary data.</text>
</comment>
<keyword evidence="3" id="KW-1185">Reference proteome</keyword>
<keyword evidence="1" id="KW-0472">Membrane</keyword>
<feature type="transmembrane region" description="Helical" evidence="1">
    <location>
        <begin position="30"/>
        <end position="48"/>
    </location>
</feature>
<organism evidence="2 3">
    <name type="scientific">Paractinoplanes hotanensis</name>
    <dbReference type="NCBI Taxonomy" id="2906497"/>
    <lineage>
        <taxon>Bacteria</taxon>
        <taxon>Bacillati</taxon>
        <taxon>Actinomycetota</taxon>
        <taxon>Actinomycetes</taxon>
        <taxon>Micromonosporales</taxon>
        <taxon>Micromonosporaceae</taxon>
        <taxon>Paractinoplanes</taxon>
    </lineage>
</organism>
<sequence>MVWTGLLTAVLLLVAEATTGVPGATGSTPWVAWVGAAVAAAVAAAVLVRLPVRPALSRCG</sequence>